<name>A0ABD0SLB4_LOXSC</name>
<evidence type="ECO:0000313" key="3">
    <source>
        <dbReference type="Proteomes" id="UP001549921"/>
    </source>
</evidence>
<accession>A0ABD0SLB4</accession>
<dbReference type="AlphaFoldDB" id="A0ABD0SLB4"/>
<proteinExistence type="predicted"/>
<evidence type="ECO:0000313" key="2">
    <source>
        <dbReference type="EMBL" id="KAL0820635.1"/>
    </source>
</evidence>
<gene>
    <name evidence="2" type="ORF">ABMA28_006470</name>
</gene>
<sequence length="219" mass="24509">MDSMEVMSSDEEVEDINSNKENVDDVHNNVVTQTEVLSTVDSGNFPINSVSSHQSTNPDVHEEMQVKLQIGNKSNPKIASEVGVHKTSSTLNRGDGVSVQNVPKADATPSTSRVGPRRRAKAPRVQDILRPILPRKSKDRAKLLLKAIARGIIIPRARLIRPRVPKPEVKRIRFGRKRPVPKKSLLTVWRRTRRDRSADSRVSDLCSCGHCECNLSSYY</sequence>
<reference evidence="2 3" key="1">
    <citation type="submission" date="2024-06" db="EMBL/GenBank/DDBJ databases">
        <title>A chromosome-level genome assembly of beet webworm, Loxostege sticticalis.</title>
        <authorList>
            <person name="Zhang Y."/>
        </authorList>
    </citation>
    <scope>NUCLEOTIDE SEQUENCE [LARGE SCALE GENOMIC DNA]</scope>
    <source>
        <strain evidence="2">AQ028</strain>
        <tissue evidence="2">Male pupae</tissue>
    </source>
</reference>
<dbReference type="Proteomes" id="UP001549921">
    <property type="component" value="Unassembled WGS sequence"/>
</dbReference>
<dbReference type="EMBL" id="JBEDNZ010000019">
    <property type="protein sequence ID" value="KAL0820635.1"/>
    <property type="molecule type" value="Genomic_DNA"/>
</dbReference>
<feature type="compositionally biased region" description="Basic and acidic residues" evidence="1">
    <location>
        <begin position="17"/>
        <end position="27"/>
    </location>
</feature>
<organism evidence="2 3">
    <name type="scientific">Loxostege sticticalis</name>
    <name type="common">Beet webworm moth</name>
    <dbReference type="NCBI Taxonomy" id="481309"/>
    <lineage>
        <taxon>Eukaryota</taxon>
        <taxon>Metazoa</taxon>
        <taxon>Ecdysozoa</taxon>
        <taxon>Arthropoda</taxon>
        <taxon>Hexapoda</taxon>
        <taxon>Insecta</taxon>
        <taxon>Pterygota</taxon>
        <taxon>Neoptera</taxon>
        <taxon>Endopterygota</taxon>
        <taxon>Lepidoptera</taxon>
        <taxon>Glossata</taxon>
        <taxon>Ditrysia</taxon>
        <taxon>Pyraloidea</taxon>
        <taxon>Crambidae</taxon>
        <taxon>Pyraustinae</taxon>
        <taxon>Loxostege</taxon>
    </lineage>
</organism>
<protein>
    <submittedName>
        <fullName evidence="2">Uncharacterized protein</fullName>
    </submittedName>
</protein>
<evidence type="ECO:0000256" key="1">
    <source>
        <dbReference type="SAM" id="MobiDB-lite"/>
    </source>
</evidence>
<feature type="region of interest" description="Disordered" evidence="1">
    <location>
        <begin position="85"/>
        <end position="123"/>
    </location>
</feature>
<feature type="region of interest" description="Disordered" evidence="1">
    <location>
        <begin position="1"/>
        <end position="27"/>
    </location>
</feature>
<comment type="caution">
    <text evidence="2">The sequence shown here is derived from an EMBL/GenBank/DDBJ whole genome shotgun (WGS) entry which is preliminary data.</text>
</comment>